<proteinExistence type="predicted"/>
<evidence type="ECO:0000313" key="7">
    <source>
        <dbReference type="EMBL" id="WRT66700.1"/>
    </source>
</evidence>
<accession>A0ABZ1CY65</accession>
<dbReference type="Pfam" id="PF00929">
    <property type="entry name" value="RNase_T"/>
    <property type="match status" value="1"/>
</dbReference>
<keyword evidence="8" id="KW-1185">Reference proteome</keyword>
<keyword evidence="3" id="KW-0378">Hydrolase</keyword>
<dbReference type="PANTHER" id="PTHR12801:SF45">
    <property type="entry name" value="RNA EXONUCLEASE 4"/>
    <property type="match status" value="1"/>
</dbReference>
<evidence type="ECO:0000256" key="2">
    <source>
        <dbReference type="ARBA" id="ARBA00022722"/>
    </source>
</evidence>
<evidence type="ECO:0000256" key="3">
    <source>
        <dbReference type="ARBA" id="ARBA00022801"/>
    </source>
</evidence>
<evidence type="ECO:0000256" key="5">
    <source>
        <dbReference type="ARBA" id="ARBA00025599"/>
    </source>
</evidence>
<protein>
    <recommendedName>
        <fullName evidence="6">Exonuclease domain-containing protein</fullName>
    </recommendedName>
</protein>
<name>A0ABZ1CY65_9TREE</name>
<organism evidence="7 8">
    <name type="scientific">Kwoniella shivajii</name>
    <dbReference type="NCBI Taxonomy" id="564305"/>
    <lineage>
        <taxon>Eukaryota</taxon>
        <taxon>Fungi</taxon>
        <taxon>Dikarya</taxon>
        <taxon>Basidiomycota</taxon>
        <taxon>Agaricomycotina</taxon>
        <taxon>Tremellomycetes</taxon>
        <taxon>Tremellales</taxon>
        <taxon>Cryptococcaceae</taxon>
        <taxon>Kwoniella</taxon>
    </lineage>
</organism>
<dbReference type="RefSeq" id="XP_062791440.1">
    <property type="nucleotide sequence ID" value="XM_062935389.1"/>
</dbReference>
<dbReference type="Gene3D" id="3.30.420.10">
    <property type="entry name" value="Ribonuclease H-like superfamily/Ribonuclease H"/>
    <property type="match status" value="1"/>
</dbReference>
<gene>
    <name evidence="7" type="ORF">IL334_003661</name>
</gene>
<dbReference type="SUPFAM" id="SSF53098">
    <property type="entry name" value="Ribonuclease H-like"/>
    <property type="match status" value="1"/>
</dbReference>
<keyword evidence="2" id="KW-0540">Nuclease</keyword>
<evidence type="ECO:0000259" key="6">
    <source>
        <dbReference type="SMART" id="SM00479"/>
    </source>
</evidence>
<dbReference type="SMART" id="SM00479">
    <property type="entry name" value="EXOIII"/>
    <property type="match status" value="1"/>
</dbReference>
<evidence type="ECO:0000256" key="4">
    <source>
        <dbReference type="ARBA" id="ARBA00022839"/>
    </source>
</evidence>
<dbReference type="EMBL" id="CP141884">
    <property type="protein sequence ID" value="WRT66700.1"/>
    <property type="molecule type" value="Genomic_DNA"/>
</dbReference>
<feature type="domain" description="Exonuclease" evidence="6">
    <location>
        <begin position="9"/>
        <end position="175"/>
    </location>
</feature>
<dbReference type="InterPro" id="IPR013520">
    <property type="entry name" value="Ribonucl_H"/>
</dbReference>
<comment type="function">
    <text evidence="5">Exoribonuclease involved in ribosome biosynthesis. Involved in the processing of ITS1, the internal transcribed spacer localized between the 18S and 5.8S rRNAs.</text>
</comment>
<dbReference type="InterPro" id="IPR012337">
    <property type="entry name" value="RNaseH-like_sf"/>
</dbReference>
<dbReference type="Proteomes" id="UP001329825">
    <property type="component" value="Chromosome 4"/>
</dbReference>
<dbReference type="InterPro" id="IPR047021">
    <property type="entry name" value="REXO1/3/4-like"/>
</dbReference>
<keyword evidence="1" id="KW-0698">rRNA processing</keyword>
<evidence type="ECO:0000256" key="1">
    <source>
        <dbReference type="ARBA" id="ARBA00022552"/>
    </source>
</evidence>
<sequence length="189" mass="20698">MTTLPDLDRYLAIDCEMVGCKSGQALAKVGIVNHEGSVKLESFVYVNPGNVTDYRTSSSGIKAGDLEGAPIFEDITAKVKDLLKGKIVVGHTLFNDLNAIGHRHPYEDFRDTALYYPLRKKLGVNREGDYPSLKRLSKVILGVDIQQNGDAGHDPIEDARATMSIFLSVREEYESSLAKDEDVVSGIPA</sequence>
<dbReference type="PANTHER" id="PTHR12801">
    <property type="entry name" value="RNA EXONUCLEASE REXO1 / RECO3 FAMILY MEMBER-RELATED"/>
    <property type="match status" value="1"/>
</dbReference>
<dbReference type="GeneID" id="87955792"/>
<dbReference type="InterPro" id="IPR036397">
    <property type="entry name" value="RNaseH_sf"/>
</dbReference>
<keyword evidence="4" id="KW-0269">Exonuclease</keyword>
<reference evidence="7 8" key="1">
    <citation type="submission" date="2024-01" db="EMBL/GenBank/DDBJ databases">
        <title>Comparative genomics of Cryptococcus and Kwoniella reveals pathogenesis evolution and contrasting modes of karyotype evolution via chromosome fusion or intercentromeric recombination.</title>
        <authorList>
            <person name="Coelho M.A."/>
            <person name="David-Palma M."/>
            <person name="Shea T."/>
            <person name="Bowers K."/>
            <person name="McGinley-Smith S."/>
            <person name="Mohammad A.W."/>
            <person name="Gnirke A."/>
            <person name="Yurkov A.M."/>
            <person name="Nowrousian M."/>
            <person name="Sun S."/>
            <person name="Cuomo C.A."/>
            <person name="Heitman J."/>
        </authorList>
    </citation>
    <scope>NUCLEOTIDE SEQUENCE [LARGE SCALE GENOMIC DNA]</scope>
    <source>
        <strain evidence="7">CBS 11374</strain>
    </source>
</reference>
<evidence type="ECO:0000313" key="8">
    <source>
        <dbReference type="Proteomes" id="UP001329825"/>
    </source>
</evidence>